<dbReference type="AlphaFoldDB" id="A0A2B7WL05"/>
<comment type="caution">
    <text evidence="2">The sequence shown here is derived from an EMBL/GenBank/DDBJ whole genome shotgun (WGS) entry which is preliminary data.</text>
</comment>
<keyword evidence="1" id="KW-0040">ANK repeat</keyword>
<dbReference type="SMART" id="SM00248">
    <property type="entry name" value="ANK"/>
    <property type="match status" value="3"/>
</dbReference>
<gene>
    <name evidence="2" type="ORF">AJ79_09292</name>
</gene>
<feature type="repeat" description="ANK" evidence="1">
    <location>
        <begin position="33"/>
        <end position="65"/>
    </location>
</feature>
<dbReference type="PANTHER" id="PTHR34706">
    <property type="entry name" value="SLR1338 PROTEIN"/>
    <property type="match status" value="1"/>
</dbReference>
<dbReference type="Gene3D" id="1.25.40.20">
    <property type="entry name" value="Ankyrin repeat-containing domain"/>
    <property type="match status" value="1"/>
</dbReference>
<dbReference type="STRING" id="1447875.A0A2B7WL05"/>
<dbReference type="InterPro" id="IPR036770">
    <property type="entry name" value="Ankyrin_rpt-contain_sf"/>
</dbReference>
<dbReference type="PANTHER" id="PTHR34706:SF3">
    <property type="entry name" value="ANKYRIN REPEAT PROTEIN (AFU_ORTHOLOGUE AFUA_7G06200)"/>
    <property type="match status" value="1"/>
</dbReference>
<evidence type="ECO:0000313" key="2">
    <source>
        <dbReference type="EMBL" id="PGG97209.1"/>
    </source>
</evidence>
<feature type="repeat" description="ANK" evidence="1">
    <location>
        <begin position="66"/>
        <end position="100"/>
    </location>
</feature>
<accession>A0A2B7WL05</accession>
<reference evidence="2 3" key="1">
    <citation type="submission" date="2017-10" db="EMBL/GenBank/DDBJ databases">
        <title>Comparative genomics in systemic dimorphic fungi from Ajellomycetaceae.</title>
        <authorList>
            <person name="Munoz J.F."/>
            <person name="Mcewen J.G."/>
            <person name="Clay O.K."/>
            <person name="Cuomo C.A."/>
        </authorList>
    </citation>
    <scope>NUCLEOTIDE SEQUENCE [LARGE SCALE GENOMIC DNA]</scope>
    <source>
        <strain evidence="2 3">UAMH5409</strain>
    </source>
</reference>
<keyword evidence="3" id="KW-1185">Reference proteome</keyword>
<dbReference type="PROSITE" id="PS50088">
    <property type="entry name" value="ANK_REPEAT"/>
    <property type="match status" value="3"/>
</dbReference>
<sequence length="480" mass="53311">MSTLHGESQAGTLKRQTLDKYLRLVNIDAQDSNGFTPLALAVKYGYPSVVKLLLQNGADVNKPVRDGRSPLYLAANAKQNRARVVQLLLSHKPAVDASSPEWDNDTPLMAAITQGRDPDVIRQLLGAGASLTKPNDRGDTALSLTDQMSSPQIKSAILPKDRQGGGWTELAQLLVNLVLFAMSYFDKSKLLKEILENVIRSLYNLAPMESAGGPTPPGQDIENPRTVQDFKHNISNIIGESGLEDFFPPGDTYVQQVAEKAVELKNDARNTLNSDSQMRDLARIALYQPILFLDDSQSMEVENRMERQAALAKRITNVATRLVPNNKGIHLRCLNKNDDSTANNLRETDVEQNMPKTPAGYTPIGTNLRRKILQPFVYNVIEKGVLERPFLISTITDGCPSNEEPSTFRNAILECTKRLSSKGYEKQAVRFCLSQIGNDEEAVEFLETFERDKDTEEVLYRTAGKLPPIVNDTRTYPAII</sequence>
<evidence type="ECO:0000256" key="1">
    <source>
        <dbReference type="PROSITE-ProRule" id="PRU00023"/>
    </source>
</evidence>
<dbReference type="InterPro" id="IPR002110">
    <property type="entry name" value="Ankyrin_rpt"/>
</dbReference>
<dbReference type="EMBL" id="PDNB01000254">
    <property type="protein sequence ID" value="PGG97209.1"/>
    <property type="molecule type" value="Genomic_DNA"/>
</dbReference>
<feature type="repeat" description="ANK" evidence="1">
    <location>
        <begin position="103"/>
        <end position="136"/>
    </location>
</feature>
<dbReference type="PROSITE" id="PS50297">
    <property type="entry name" value="ANK_REP_REGION"/>
    <property type="match status" value="2"/>
</dbReference>
<evidence type="ECO:0000313" key="3">
    <source>
        <dbReference type="Proteomes" id="UP000223968"/>
    </source>
</evidence>
<dbReference type="OrthoDB" id="2142040at2759"/>
<protein>
    <submittedName>
        <fullName evidence="2">Uncharacterized protein</fullName>
    </submittedName>
</protein>
<proteinExistence type="predicted"/>
<dbReference type="Proteomes" id="UP000223968">
    <property type="component" value="Unassembled WGS sequence"/>
</dbReference>
<dbReference type="Pfam" id="PF12796">
    <property type="entry name" value="Ank_2"/>
    <property type="match status" value="1"/>
</dbReference>
<dbReference type="Pfam" id="PF00023">
    <property type="entry name" value="Ank"/>
    <property type="match status" value="1"/>
</dbReference>
<organism evidence="2 3">
    <name type="scientific">Helicocarpus griseus UAMH5409</name>
    <dbReference type="NCBI Taxonomy" id="1447875"/>
    <lineage>
        <taxon>Eukaryota</taxon>
        <taxon>Fungi</taxon>
        <taxon>Dikarya</taxon>
        <taxon>Ascomycota</taxon>
        <taxon>Pezizomycotina</taxon>
        <taxon>Eurotiomycetes</taxon>
        <taxon>Eurotiomycetidae</taxon>
        <taxon>Onygenales</taxon>
        <taxon>Ajellomycetaceae</taxon>
        <taxon>Helicocarpus</taxon>
    </lineage>
</organism>
<dbReference type="SUPFAM" id="SSF48403">
    <property type="entry name" value="Ankyrin repeat"/>
    <property type="match status" value="1"/>
</dbReference>
<name>A0A2B7WL05_9EURO</name>